<dbReference type="Proteomes" id="UP000887574">
    <property type="component" value="Unplaced"/>
</dbReference>
<dbReference type="InterPro" id="IPR012677">
    <property type="entry name" value="Nucleotide-bd_a/b_plait_sf"/>
</dbReference>
<sequence length="438" mass="50285">MADLNMALSPFDCFKRPQPSTPRNTSVIVRDYLHEDSLLWSVPRKEVVKLRFAHIQNPLNSKWALWYITEEDKVRSWYDRLQLAVCIKNIEQFWALYAFVLRPYELPTTSAYCLFKDGIRPVWTDKSNINGGQWAISILKSQDEFLNGKSDHIKKLSKYWKTFLIALAGDQLEGYTEFICGAVITIDHDKDEVALWISDVSNDKSTGIGNILKQLLKLANDENLKFEKHPLTISPVLTVYGLSQLNFNCERVFNLMCLYGDCLKVLFSRDGTCMIQMRNGEQAQNVIDHLSACKVFGKEISFVSMRKTEIRQPIKECIFKMPGGFSSFADYSDSPHLRFSYQENLWKVLLQKPTYSLIFLNAPAAMTTSRIRKIFEKHGIRPKQSSIKEKNHLTSSGFVIFSTVEEAIKALIFCNHTSIVEAYQKNAYTLQLGFATTD</sequence>
<dbReference type="GO" id="GO:0003743">
    <property type="term" value="F:translation initiation factor activity"/>
    <property type="evidence" value="ECO:0007669"/>
    <property type="project" value="UniProtKB-KW"/>
</dbReference>
<evidence type="ECO:0000313" key="3">
    <source>
        <dbReference type="Proteomes" id="UP000887574"/>
    </source>
</evidence>
<dbReference type="InterPro" id="IPR023398">
    <property type="entry name" value="TIF_eIF4e-like"/>
</dbReference>
<dbReference type="Pfam" id="PF01652">
    <property type="entry name" value="IF4E"/>
    <property type="match status" value="1"/>
</dbReference>
<organism evidence="3 4">
    <name type="scientific">Ditylenchus dipsaci</name>
    <dbReference type="NCBI Taxonomy" id="166011"/>
    <lineage>
        <taxon>Eukaryota</taxon>
        <taxon>Metazoa</taxon>
        <taxon>Ecdysozoa</taxon>
        <taxon>Nematoda</taxon>
        <taxon>Chromadorea</taxon>
        <taxon>Rhabditida</taxon>
        <taxon>Tylenchina</taxon>
        <taxon>Tylenchomorpha</taxon>
        <taxon>Sphaerularioidea</taxon>
        <taxon>Anguinidae</taxon>
        <taxon>Anguininae</taxon>
        <taxon>Ditylenchus</taxon>
    </lineage>
</organism>
<evidence type="ECO:0000313" key="4">
    <source>
        <dbReference type="WBParaSite" id="jg20923"/>
    </source>
</evidence>
<protein>
    <submittedName>
        <fullName evidence="4">RRM domain-containing protein</fullName>
    </submittedName>
</protein>
<dbReference type="InterPro" id="IPR035979">
    <property type="entry name" value="RBD_domain_sf"/>
</dbReference>
<dbReference type="SUPFAM" id="SSF54928">
    <property type="entry name" value="RNA-binding domain, RBD"/>
    <property type="match status" value="1"/>
</dbReference>
<keyword evidence="3" id="KW-1185">Reference proteome</keyword>
<keyword evidence="1" id="KW-0396">Initiation factor</keyword>
<dbReference type="GO" id="GO:0016281">
    <property type="term" value="C:eukaryotic translation initiation factor 4F complex"/>
    <property type="evidence" value="ECO:0007669"/>
    <property type="project" value="TreeGrafter"/>
</dbReference>
<proteinExistence type="inferred from homology"/>
<dbReference type="PANTHER" id="PTHR11960">
    <property type="entry name" value="EUKARYOTIC TRANSLATION INITIATION FACTOR 4E RELATED"/>
    <property type="match status" value="1"/>
</dbReference>
<dbReference type="SUPFAM" id="SSF55418">
    <property type="entry name" value="eIF4e-like"/>
    <property type="match status" value="1"/>
</dbReference>
<dbReference type="InterPro" id="IPR001040">
    <property type="entry name" value="TIF_eIF_4E"/>
</dbReference>
<dbReference type="Gene3D" id="3.30.70.330">
    <property type="match status" value="2"/>
</dbReference>
<feature type="domain" description="Heterogeneous nuclear ribonucleoprotein L RRM" evidence="2">
    <location>
        <begin position="350"/>
        <end position="437"/>
    </location>
</feature>
<dbReference type="Gene3D" id="3.30.760.10">
    <property type="entry name" value="RNA Cap, Translation Initiation Factor Eif4e"/>
    <property type="match status" value="1"/>
</dbReference>
<dbReference type="Pfam" id="PF13893">
    <property type="entry name" value="RRM_5"/>
    <property type="match status" value="1"/>
</dbReference>
<dbReference type="PANTHER" id="PTHR11960:SF69">
    <property type="entry name" value="EUKARYOTIC TRANSLATION INITIATION FACTOR 4E-3"/>
    <property type="match status" value="1"/>
</dbReference>
<reference evidence="4" key="1">
    <citation type="submission" date="2022-11" db="UniProtKB">
        <authorList>
            <consortium name="WormBaseParasite"/>
        </authorList>
    </citation>
    <scope>IDENTIFICATION</scope>
</reference>
<dbReference type="Pfam" id="PF22976">
    <property type="entry name" value="RRM_10"/>
    <property type="match status" value="1"/>
</dbReference>
<evidence type="ECO:0000256" key="1">
    <source>
        <dbReference type="RuleBase" id="RU004374"/>
    </source>
</evidence>
<accession>A0A915DK84</accession>
<dbReference type="AlphaFoldDB" id="A0A915DK84"/>
<name>A0A915DK84_9BILA</name>
<dbReference type="WBParaSite" id="jg20923">
    <property type="protein sequence ID" value="jg20923"/>
    <property type="gene ID" value="jg20923"/>
</dbReference>
<evidence type="ECO:0000259" key="2">
    <source>
        <dbReference type="Pfam" id="PF22976"/>
    </source>
</evidence>
<dbReference type="InterPro" id="IPR055204">
    <property type="entry name" value="HNRNPL_RRM"/>
</dbReference>
<keyword evidence="1" id="KW-0648">Protein biosynthesis</keyword>
<comment type="similarity">
    <text evidence="1">Belongs to the eukaryotic initiation factor 4E family.</text>
</comment>
<keyword evidence="1" id="KW-0694">RNA-binding</keyword>
<dbReference type="GO" id="GO:0000340">
    <property type="term" value="F:RNA 7-methylguanosine cap binding"/>
    <property type="evidence" value="ECO:0007669"/>
    <property type="project" value="TreeGrafter"/>
</dbReference>